<keyword evidence="1" id="KW-1133">Transmembrane helix</keyword>
<keyword evidence="1" id="KW-0472">Membrane</keyword>
<protein>
    <submittedName>
        <fullName evidence="2">Uncharacterized protein</fullName>
    </submittedName>
</protein>
<dbReference type="RefSeq" id="WP_354471965.1">
    <property type="nucleotide sequence ID" value="NZ_JBEPSB010000010.1"/>
</dbReference>
<accession>A0ABV2PK58</accession>
<gene>
    <name evidence="2" type="ORF">ABIA69_002481</name>
</gene>
<keyword evidence="1" id="KW-0812">Transmembrane</keyword>
<organism evidence="2 3">
    <name type="scientific">Lysinibacillus parviboronicapiens</name>
    <dbReference type="NCBI Taxonomy" id="436516"/>
    <lineage>
        <taxon>Bacteria</taxon>
        <taxon>Bacillati</taxon>
        <taxon>Bacillota</taxon>
        <taxon>Bacilli</taxon>
        <taxon>Bacillales</taxon>
        <taxon>Bacillaceae</taxon>
        <taxon>Lysinibacillus</taxon>
    </lineage>
</organism>
<evidence type="ECO:0000313" key="2">
    <source>
        <dbReference type="EMBL" id="MET4561322.1"/>
    </source>
</evidence>
<evidence type="ECO:0000256" key="1">
    <source>
        <dbReference type="SAM" id="Phobius"/>
    </source>
</evidence>
<evidence type="ECO:0000313" key="3">
    <source>
        <dbReference type="Proteomes" id="UP001549363"/>
    </source>
</evidence>
<reference evidence="2 3" key="1">
    <citation type="submission" date="2024-06" db="EMBL/GenBank/DDBJ databases">
        <title>Sorghum-associated microbial communities from plants grown in Nebraska, USA.</title>
        <authorList>
            <person name="Schachtman D."/>
        </authorList>
    </citation>
    <scope>NUCLEOTIDE SEQUENCE [LARGE SCALE GENOMIC DNA]</scope>
    <source>
        <strain evidence="2 3">736</strain>
    </source>
</reference>
<feature type="transmembrane region" description="Helical" evidence="1">
    <location>
        <begin position="9"/>
        <end position="30"/>
    </location>
</feature>
<keyword evidence="3" id="KW-1185">Reference proteome</keyword>
<comment type="caution">
    <text evidence="2">The sequence shown here is derived from an EMBL/GenBank/DDBJ whole genome shotgun (WGS) entry which is preliminary data.</text>
</comment>
<dbReference type="Proteomes" id="UP001549363">
    <property type="component" value="Unassembled WGS sequence"/>
</dbReference>
<sequence length="65" mass="7430">MIVNLKKNFLIIGLLTFIGVMLSLYINTYFVHKEIMHMTNTCFENKGVPTVSKGFLSISWSLTCK</sequence>
<dbReference type="EMBL" id="JBEPSB010000010">
    <property type="protein sequence ID" value="MET4561322.1"/>
    <property type="molecule type" value="Genomic_DNA"/>
</dbReference>
<name>A0ABV2PK58_9BACI</name>
<proteinExistence type="predicted"/>